<sequence length="389" mass="42636">MLTGSRISQHLRECNQQQQQLGFGLGLRLGLGFYYSRTVQLSSFMMRPSSVANSEKRLNTSSSSTDFGLPLVGCIQPKSPRTQIPVLSDCFSQHEDDHEPPSEGLSSVAGGIVALGKFDALHIGHRELAIQAAKVGVPFLLSFVGMAEVLGWEPRAPIVAKCDRRRVLSSWAPCCGNVTPTEFQVEFTKVRHLSPRQFVEKLSRKLGVRGVVAGENYRFGYKAAGDASELVRLCEEYGMGAYIINPVMDKKQDSSTSIGGSSKLKEQGQVSSTRVRHALALGDMKYVSELLGRQHRLVLTAEEQEMFTINKNSVSAPKSCLLNLPPKEGLYENCCVLIGEENVVPCKVIIDTTHIHLESDEVATTCIHMTTSQDFRFLGINFGESGPGV</sequence>
<dbReference type="GO" id="GO:0005524">
    <property type="term" value="F:ATP binding"/>
    <property type="evidence" value="ECO:0007669"/>
    <property type="project" value="UniProtKB-KW"/>
</dbReference>
<evidence type="ECO:0000256" key="5">
    <source>
        <dbReference type="ARBA" id="ARBA00022679"/>
    </source>
</evidence>
<evidence type="ECO:0000259" key="10">
    <source>
        <dbReference type="Pfam" id="PF06574"/>
    </source>
</evidence>
<proteinExistence type="predicted"/>
<dbReference type="PANTHER" id="PTHR12714:SF20">
    <property type="entry name" value="FAD SYNTHETASE 1, CHLOROPLASTIC-RELATED"/>
    <property type="match status" value="1"/>
</dbReference>
<reference evidence="11" key="1">
    <citation type="submission" date="2019-08" db="EMBL/GenBank/DDBJ databases">
        <title>Reference gene set and small RNA set construction with multiple tissues from Davidia involucrata Baill.</title>
        <authorList>
            <person name="Yang H."/>
            <person name="Zhou C."/>
            <person name="Li G."/>
            <person name="Wang J."/>
            <person name="Gao P."/>
            <person name="Wang M."/>
            <person name="Wang R."/>
            <person name="Zhao Y."/>
        </authorList>
    </citation>
    <scope>NUCLEOTIDE SEQUENCE</scope>
    <source>
        <tissue evidence="11">Mixed with DoveR01_LX</tissue>
    </source>
</reference>
<dbReference type="EMBL" id="GHES01037141">
    <property type="protein sequence ID" value="MPA67700.1"/>
    <property type="molecule type" value="Transcribed_RNA"/>
</dbReference>
<feature type="domain" description="FAD synthetase" evidence="10">
    <location>
        <begin position="110"/>
        <end position="255"/>
    </location>
</feature>
<dbReference type="Gene3D" id="3.40.50.620">
    <property type="entry name" value="HUPs"/>
    <property type="match status" value="1"/>
</dbReference>
<organism evidence="11">
    <name type="scientific">Davidia involucrata</name>
    <name type="common">Dove tree</name>
    <dbReference type="NCBI Taxonomy" id="16924"/>
    <lineage>
        <taxon>Eukaryota</taxon>
        <taxon>Viridiplantae</taxon>
        <taxon>Streptophyta</taxon>
        <taxon>Embryophyta</taxon>
        <taxon>Tracheophyta</taxon>
        <taxon>Spermatophyta</taxon>
        <taxon>Magnoliopsida</taxon>
        <taxon>eudicotyledons</taxon>
        <taxon>Gunneridae</taxon>
        <taxon>Pentapetalae</taxon>
        <taxon>asterids</taxon>
        <taxon>Cornales</taxon>
        <taxon>Nyssaceae</taxon>
        <taxon>Davidia</taxon>
    </lineage>
</organism>
<keyword evidence="9" id="KW-0067">ATP-binding</keyword>
<dbReference type="GO" id="GO:0009507">
    <property type="term" value="C:chloroplast"/>
    <property type="evidence" value="ECO:0007669"/>
    <property type="project" value="TreeGrafter"/>
</dbReference>
<dbReference type="AlphaFoldDB" id="A0A5B7BFI6"/>
<dbReference type="InterPro" id="IPR014729">
    <property type="entry name" value="Rossmann-like_a/b/a_fold"/>
</dbReference>
<dbReference type="InterPro" id="IPR015864">
    <property type="entry name" value="FAD_synthase"/>
</dbReference>
<name>A0A5B7BFI6_DAVIN</name>
<gene>
    <name evidence="11" type="ORF">Din_037141</name>
</gene>
<keyword evidence="4" id="KW-0288">FMN</keyword>
<comment type="pathway">
    <text evidence="1">Cofactor biosynthesis; FAD biosynthesis; FAD from FMN: step 1/1.</text>
</comment>
<dbReference type="GO" id="GO:0006747">
    <property type="term" value="P:FAD biosynthetic process"/>
    <property type="evidence" value="ECO:0007669"/>
    <property type="project" value="UniProtKB-UniPathway"/>
</dbReference>
<dbReference type="GO" id="GO:0003919">
    <property type="term" value="F:FMN adenylyltransferase activity"/>
    <property type="evidence" value="ECO:0007669"/>
    <property type="project" value="UniProtKB-EC"/>
</dbReference>
<keyword evidence="3" id="KW-0285">Flavoprotein</keyword>
<keyword evidence="8" id="KW-0274">FAD</keyword>
<keyword evidence="7" id="KW-0547">Nucleotide-binding</keyword>
<evidence type="ECO:0000256" key="2">
    <source>
        <dbReference type="ARBA" id="ARBA00012393"/>
    </source>
</evidence>
<protein>
    <recommendedName>
        <fullName evidence="2">FAD synthase</fullName>
        <ecNumber evidence="2">2.7.7.2</ecNumber>
    </recommendedName>
</protein>
<evidence type="ECO:0000256" key="1">
    <source>
        <dbReference type="ARBA" id="ARBA00004726"/>
    </source>
</evidence>
<evidence type="ECO:0000256" key="7">
    <source>
        <dbReference type="ARBA" id="ARBA00022741"/>
    </source>
</evidence>
<dbReference type="PANTHER" id="PTHR12714">
    <property type="entry name" value="PROTEIN-S ISOPRENYLCYSTEINE O-METHYLTRANSFERASE"/>
    <property type="match status" value="1"/>
</dbReference>
<evidence type="ECO:0000256" key="3">
    <source>
        <dbReference type="ARBA" id="ARBA00022630"/>
    </source>
</evidence>
<evidence type="ECO:0000256" key="4">
    <source>
        <dbReference type="ARBA" id="ARBA00022643"/>
    </source>
</evidence>
<dbReference type="UniPathway" id="UPA00277">
    <property type="reaction ID" value="UER00407"/>
</dbReference>
<dbReference type="SUPFAM" id="SSF52374">
    <property type="entry name" value="Nucleotidylyl transferase"/>
    <property type="match status" value="1"/>
</dbReference>
<dbReference type="GO" id="GO:0009231">
    <property type="term" value="P:riboflavin biosynthetic process"/>
    <property type="evidence" value="ECO:0007669"/>
    <property type="project" value="InterPro"/>
</dbReference>
<evidence type="ECO:0000256" key="9">
    <source>
        <dbReference type="ARBA" id="ARBA00022840"/>
    </source>
</evidence>
<evidence type="ECO:0000256" key="8">
    <source>
        <dbReference type="ARBA" id="ARBA00022827"/>
    </source>
</evidence>
<evidence type="ECO:0000313" key="11">
    <source>
        <dbReference type="EMBL" id="MPA67700.1"/>
    </source>
</evidence>
<dbReference type="Pfam" id="PF06574">
    <property type="entry name" value="FAD_syn"/>
    <property type="match status" value="1"/>
</dbReference>
<keyword evidence="5" id="KW-0808">Transferase</keyword>
<dbReference type="EC" id="2.7.7.2" evidence="2"/>
<accession>A0A5B7BFI6</accession>
<keyword evidence="6" id="KW-0548">Nucleotidyltransferase</keyword>
<evidence type="ECO:0000256" key="6">
    <source>
        <dbReference type="ARBA" id="ARBA00022695"/>
    </source>
</evidence>